<dbReference type="EMBL" id="SMBT01000011">
    <property type="protein sequence ID" value="TCU83656.1"/>
    <property type="molecule type" value="Genomic_DNA"/>
</dbReference>
<name>A0A377QAJ1_9NEIS</name>
<evidence type="ECO:0000313" key="3">
    <source>
        <dbReference type="EMBL" id="TCU83656.1"/>
    </source>
</evidence>
<reference evidence="3 5" key="2">
    <citation type="submission" date="2019-03" db="EMBL/GenBank/DDBJ databases">
        <title>Genomic Encyclopedia of Type Strains, Phase IV (KMG-IV): sequencing the most valuable type-strain genomes for metagenomic binning, comparative biology and taxonomic classification.</title>
        <authorList>
            <person name="Goeker M."/>
        </authorList>
    </citation>
    <scope>NUCLEOTIDE SEQUENCE [LARGE SCALE GENOMIC DNA]</scope>
    <source>
        <strain evidence="3 5">DSM 3764</strain>
    </source>
</reference>
<feature type="transmembrane region" description="Helical" evidence="1">
    <location>
        <begin position="60"/>
        <end position="82"/>
    </location>
</feature>
<feature type="transmembrane region" description="Helical" evidence="1">
    <location>
        <begin position="140"/>
        <end position="156"/>
    </location>
</feature>
<dbReference type="EMBL" id="UGHR01000001">
    <property type="protein sequence ID" value="STQ91837.1"/>
    <property type="molecule type" value="Genomic_DNA"/>
</dbReference>
<reference evidence="2 4" key="1">
    <citation type="submission" date="2018-06" db="EMBL/GenBank/DDBJ databases">
        <authorList>
            <consortium name="Pathogen Informatics"/>
            <person name="Doyle S."/>
        </authorList>
    </citation>
    <scope>NUCLEOTIDE SEQUENCE [LARGE SCALE GENOMIC DNA]</scope>
    <source>
        <strain evidence="2 4">NCTC11159</strain>
    </source>
</reference>
<evidence type="ECO:0000313" key="4">
    <source>
        <dbReference type="Proteomes" id="UP000255108"/>
    </source>
</evidence>
<evidence type="ECO:0000256" key="1">
    <source>
        <dbReference type="SAM" id="Phobius"/>
    </source>
</evidence>
<dbReference type="InterPro" id="IPR018681">
    <property type="entry name" value="DUF2165_transmembrane"/>
</dbReference>
<organism evidence="2 4">
    <name type="scientific">Iodobacter fluviatilis</name>
    <dbReference type="NCBI Taxonomy" id="537"/>
    <lineage>
        <taxon>Bacteria</taxon>
        <taxon>Pseudomonadati</taxon>
        <taxon>Pseudomonadota</taxon>
        <taxon>Betaproteobacteria</taxon>
        <taxon>Neisseriales</taxon>
        <taxon>Chitinibacteraceae</taxon>
        <taxon>Iodobacter</taxon>
    </lineage>
</organism>
<gene>
    <name evidence="3" type="ORF">EV682_11116</name>
    <name evidence="2" type="ORF">NCTC11159_02919</name>
</gene>
<dbReference type="OrthoDB" id="7618855at2"/>
<accession>A0A377QAJ1</accession>
<keyword evidence="1" id="KW-0472">Membrane</keyword>
<keyword evidence="1" id="KW-1133">Transmembrane helix</keyword>
<dbReference type="RefSeq" id="WP_115228037.1">
    <property type="nucleotide sequence ID" value="NZ_CAWOLO010000011.1"/>
</dbReference>
<dbReference type="Pfam" id="PF09933">
    <property type="entry name" value="DUF2165"/>
    <property type="match status" value="1"/>
</dbReference>
<feature type="transmembrane region" description="Helical" evidence="1">
    <location>
        <begin position="103"/>
        <end position="128"/>
    </location>
</feature>
<dbReference type="Proteomes" id="UP000255108">
    <property type="component" value="Unassembled WGS sequence"/>
</dbReference>
<dbReference type="Proteomes" id="UP000295794">
    <property type="component" value="Unassembled WGS sequence"/>
</dbReference>
<proteinExistence type="predicted"/>
<evidence type="ECO:0000313" key="5">
    <source>
        <dbReference type="Proteomes" id="UP000295794"/>
    </source>
</evidence>
<protein>
    <submittedName>
        <fullName evidence="2 3">Small integral membrane protein</fullName>
    </submittedName>
</protein>
<evidence type="ECO:0000313" key="2">
    <source>
        <dbReference type="EMBL" id="STQ91837.1"/>
    </source>
</evidence>
<keyword evidence="1" id="KW-0812">Transmembrane</keyword>
<sequence length="164" mass="18511">MYTRLSKIALVWAVAFFVSLVAINNLMDYESNYRFVNHVLKMDTTFPDNAVMWRSIGSPLVYHAAYHFLIGFELLIAALCWLGGFRLLKAIKDASVFNQAKGIAISGLTLGIILWFTGFITIGGEWFLMWQSTIWNGQEAAFRVVVIIGFTLLYLVKVDDGMQA</sequence>
<dbReference type="AlphaFoldDB" id="A0A377QAJ1"/>
<keyword evidence="5" id="KW-1185">Reference proteome</keyword>